<protein>
    <submittedName>
        <fullName evidence="1">Uncharacterized protein</fullName>
    </submittedName>
</protein>
<accession>A0A0P9NNG4</accession>
<evidence type="ECO:0000313" key="1">
    <source>
        <dbReference type="EMBL" id="KPX00544.1"/>
    </source>
</evidence>
<proteinExistence type="predicted"/>
<dbReference type="Proteomes" id="UP000050381">
    <property type="component" value="Unassembled WGS sequence"/>
</dbReference>
<dbReference type="AlphaFoldDB" id="A0A0P9NNG4"/>
<organism evidence="1 2">
    <name type="scientific">Pseudomonas syringae pv. castaneae</name>
    <dbReference type="NCBI Taxonomy" id="264450"/>
    <lineage>
        <taxon>Bacteria</taxon>
        <taxon>Pseudomonadati</taxon>
        <taxon>Pseudomonadota</taxon>
        <taxon>Gammaproteobacteria</taxon>
        <taxon>Pseudomonadales</taxon>
        <taxon>Pseudomonadaceae</taxon>
        <taxon>Pseudomonas</taxon>
        <taxon>Pseudomonas syringae</taxon>
    </lineage>
</organism>
<comment type="caution">
    <text evidence="1">The sequence shown here is derived from an EMBL/GenBank/DDBJ whole genome shotgun (WGS) entry which is preliminary data.</text>
</comment>
<dbReference type="EMBL" id="LJQD01000008">
    <property type="protein sequence ID" value="KPX00544.1"/>
    <property type="molecule type" value="Genomic_DNA"/>
</dbReference>
<sequence length="280" mass="30973">MTEPRYLPEGFASSLSKQEAKLINTVAGIAYKRREAGLPTIGQLQPFCMQILKLAADYTRLKEHEKLKEARGPALQNIARACSDLQTALQALDPDGIEALIHITNRHSGETDEILRQHCSTPSPHLSLMERLQVQKLEAIQKAAIGASSARSRGRQCQAAERWTSLEFVRLCHSRGWSNVQVANGGSESKNKRLPVASDAVICLAAIFEFSGIPPARSFTHANTSLRSLRKITPHAVVHTYGTEDDAYEECEHYEISLKTSLSDSLKLLSELPNFTPKET</sequence>
<dbReference type="RefSeq" id="WP_057430488.1">
    <property type="nucleotide sequence ID" value="NZ_LIIH01000066.1"/>
</dbReference>
<reference evidence="1 2" key="1">
    <citation type="submission" date="2015-09" db="EMBL/GenBank/DDBJ databases">
        <title>Genome announcement of multiple Pseudomonas syringae strains.</title>
        <authorList>
            <person name="Thakur S."/>
            <person name="Wang P.W."/>
            <person name="Gong Y."/>
            <person name="Weir B.S."/>
            <person name="Guttman D.S."/>
        </authorList>
    </citation>
    <scope>NUCLEOTIDE SEQUENCE [LARGE SCALE GENOMIC DNA]</scope>
    <source>
        <strain evidence="1 2">ICMP9419</strain>
    </source>
</reference>
<dbReference type="PATRIC" id="fig|264450.4.peg.3178"/>
<name>A0A0P9NNG4_PSESX</name>
<evidence type="ECO:0000313" key="2">
    <source>
        <dbReference type="Proteomes" id="UP000050381"/>
    </source>
</evidence>
<gene>
    <name evidence="1" type="ORF">ALO79_02648</name>
</gene>